<dbReference type="InterPro" id="IPR010071">
    <property type="entry name" value="AA_adenyl_dom"/>
</dbReference>
<feature type="compositionally biased region" description="Basic and acidic residues" evidence="1">
    <location>
        <begin position="8"/>
        <end position="20"/>
    </location>
</feature>
<dbReference type="PROSITE" id="PS00455">
    <property type="entry name" value="AMP_BINDING"/>
    <property type="match status" value="1"/>
</dbReference>
<dbReference type="RefSeq" id="WP_344981590.1">
    <property type="nucleotide sequence ID" value="NZ_BAAAVI010000100.1"/>
</dbReference>
<dbReference type="Pfam" id="PF00501">
    <property type="entry name" value="AMP-binding"/>
    <property type="match status" value="1"/>
</dbReference>
<evidence type="ECO:0008006" key="6">
    <source>
        <dbReference type="Google" id="ProtNLM"/>
    </source>
</evidence>
<dbReference type="CDD" id="cd12117">
    <property type="entry name" value="A_NRPS_Srf_like"/>
    <property type="match status" value="1"/>
</dbReference>
<keyword evidence="5" id="KW-1185">Reference proteome</keyword>
<feature type="domain" description="AMP-binding enzyme C-terminal" evidence="3">
    <location>
        <begin position="428"/>
        <end position="500"/>
    </location>
</feature>
<evidence type="ECO:0000313" key="5">
    <source>
        <dbReference type="Proteomes" id="UP001500831"/>
    </source>
</evidence>
<dbReference type="PANTHER" id="PTHR45527:SF1">
    <property type="entry name" value="FATTY ACID SYNTHASE"/>
    <property type="match status" value="1"/>
</dbReference>
<feature type="domain" description="AMP-dependent synthetase/ligase" evidence="2">
    <location>
        <begin position="28"/>
        <end position="370"/>
    </location>
</feature>
<name>A0ABN3WBI5_9ACTN</name>
<feature type="region of interest" description="Disordered" evidence="1">
    <location>
        <begin position="1"/>
        <end position="20"/>
    </location>
</feature>
<dbReference type="InterPro" id="IPR025110">
    <property type="entry name" value="AMP-bd_C"/>
</dbReference>
<dbReference type="SUPFAM" id="SSF56801">
    <property type="entry name" value="Acetyl-CoA synthetase-like"/>
    <property type="match status" value="1"/>
</dbReference>
<comment type="caution">
    <text evidence="4">The sequence shown here is derived from an EMBL/GenBank/DDBJ whole genome shotgun (WGS) entry which is preliminary data.</text>
</comment>
<dbReference type="InterPro" id="IPR000873">
    <property type="entry name" value="AMP-dep_synth/lig_dom"/>
</dbReference>
<dbReference type="InterPro" id="IPR020845">
    <property type="entry name" value="AMP-binding_CS"/>
</dbReference>
<sequence length="514" mass="55573">MPFTSYAELEHGERRPYPRESTLHSQVAQWAARTPHALAVQVGGDVLTYRDLLKRANRYAGELLARGVRPGDVVAVLDVPSVRRVVTYLAVLIAGGAYLPLDELNPLERNRAMVADSGAVVVLTADACAQDMPGATSLDQLESRAMRRGDEPPRLPPGSALDVAYVMYTSGSTGRPKGVAIPHRAITRLVVNSDYVHLSRRDVIAHGSNASFDAATFEIWGALLNGGKLVGLAKDDMLVHQELTRFIHDASVSALFLTPAVFHAHAVEAPAAFRGLRALLIGGDVLDPGAVRGVLAAGGPGMLLNLYGPTEATTFSTGLSLDLENSRTDTLSIGRPIANTDVCVLRSGERVPIGEEGELHIGGDGLAHGYVGNEALTRERFVADPQQPGHRLYQTGDLARWNDDGTLSFLGRSDTQVKLRGFRVELGEVEAALRTHHAVSDAVVFMHGDHGAERLVGYVATGGLEEPADYLSHLRRKLPPYMMPSEVMRLREFPLTANGKVDRTRLIKEYADDE</sequence>
<evidence type="ECO:0000313" key="4">
    <source>
        <dbReference type="EMBL" id="GAA2909508.1"/>
    </source>
</evidence>
<proteinExistence type="predicted"/>
<dbReference type="Proteomes" id="UP001500831">
    <property type="component" value="Unassembled WGS sequence"/>
</dbReference>
<gene>
    <name evidence="4" type="ORF">GCM10010517_75930</name>
</gene>
<evidence type="ECO:0000259" key="2">
    <source>
        <dbReference type="Pfam" id="PF00501"/>
    </source>
</evidence>
<dbReference type="EMBL" id="BAAAVI010000100">
    <property type="protein sequence ID" value="GAA2909508.1"/>
    <property type="molecule type" value="Genomic_DNA"/>
</dbReference>
<dbReference type="Gene3D" id="3.30.300.30">
    <property type="match status" value="1"/>
</dbReference>
<protein>
    <recommendedName>
        <fullName evidence="6">Amino acid adenylation domain-containing protein</fullName>
    </recommendedName>
</protein>
<reference evidence="4 5" key="1">
    <citation type="journal article" date="2019" name="Int. J. Syst. Evol. Microbiol.">
        <title>The Global Catalogue of Microorganisms (GCM) 10K type strain sequencing project: providing services to taxonomists for standard genome sequencing and annotation.</title>
        <authorList>
            <consortium name="The Broad Institute Genomics Platform"/>
            <consortium name="The Broad Institute Genome Sequencing Center for Infectious Disease"/>
            <person name="Wu L."/>
            <person name="Ma J."/>
        </authorList>
    </citation>
    <scope>NUCLEOTIDE SEQUENCE [LARGE SCALE GENOMIC DNA]</scope>
    <source>
        <strain evidence="4 5">JCM 6242</strain>
    </source>
</reference>
<dbReference type="Pfam" id="PF13193">
    <property type="entry name" value="AMP-binding_C"/>
    <property type="match status" value="1"/>
</dbReference>
<dbReference type="Gene3D" id="2.30.38.10">
    <property type="entry name" value="Luciferase, Domain 3"/>
    <property type="match status" value="1"/>
</dbReference>
<organism evidence="4 5">
    <name type="scientific">Streptosporangium fragile</name>
    <dbReference type="NCBI Taxonomy" id="46186"/>
    <lineage>
        <taxon>Bacteria</taxon>
        <taxon>Bacillati</taxon>
        <taxon>Actinomycetota</taxon>
        <taxon>Actinomycetes</taxon>
        <taxon>Streptosporangiales</taxon>
        <taxon>Streptosporangiaceae</taxon>
        <taxon>Streptosporangium</taxon>
    </lineage>
</organism>
<accession>A0ABN3WBI5</accession>
<evidence type="ECO:0000256" key="1">
    <source>
        <dbReference type="SAM" id="MobiDB-lite"/>
    </source>
</evidence>
<dbReference type="InterPro" id="IPR045851">
    <property type="entry name" value="AMP-bd_C_sf"/>
</dbReference>
<dbReference type="PANTHER" id="PTHR45527">
    <property type="entry name" value="NONRIBOSOMAL PEPTIDE SYNTHETASE"/>
    <property type="match status" value="1"/>
</dbReference>
<dbReference type="NCBIfam" id="TIGR01733">
    <property type="entry name" value="AA-adenyl-dom"/>
    <property type="match status" value="1"/>
</dbReference>
<dbReference type="Gene3D" id="3.40.50.980">
    <property type="match status" value="2"/>
</dbReference>
<evidence type="ECO:0000259" key="3">
    <source>
        <dbReference type="Pfam" id="PF13193"/>
    </source>
</evidence>